<feature type="compositionally biased region" description="Polar residues" evidence="1">
    <location>
        <begin position="8"/>
        <end position="18"/>
    </location>
</feature>
<feature type="compositionally biased region" description="Basic and acidic residues" evidence="1">
    <location>
        <begin position="83"/>
        <end position="99"/>
    </location>
</feature>
<dbReference type="GO" id="GO:0005634">
    <property type="term" value="C:nucleus"/>
    <property type="evidence" value="ECO:0007669"/>
    <property type="project" value="TreeGrafter"/>
</dbReference>
<proteinExistence type="predicted"/>
<dbReference type="PANTHER" id="PTHR20835:SF0">
    <property type="entry name" value="E3 UBIQUITIN-PROTEIN LIGASE PPP1R11"/>
    <property type="match status" value="1"/>
</dbReference>
<dbReference type="EnsemblProtists" id="HpaT802832">
    <property type="protein sequence ID" value="HpaP802832"/>
    <property type="gene ID" value="HpaG802832"/>
</dbReference>
<reference evidence="3" key="1">
    <citation type="journal article" date="2010" name="Science">
        <title>Signatures of adaptation to obligate biotrophy in the Hyaloperonospora arabidopsidis genome.</title>
        <authorList>
            <person name="Baxter L."/>
            <person name="Tripathy S."/>
            <person name="Ishaque N."/>
            <person name="Boot N."/>
            <person name="Cabral A."/>
            <person name="Kemen E."/>
            <person name="Thines M."/>
            <person name="Ah-Fong A."/>
            <person name="Anderson R."/>
            <person name="Badejoko W."/>
            <person name="Bittner-Eddy P."/>
            <person name="Boore J.L."/>
            <person name="Chibucos M.C."/>
            <person name="Coates M."/>
            <person name="Dehal P."/>
            <person name="Delehaunty K."/>
            <person name="Dong S."/>
            <person name="Downton P."/>
            <person name="Dumas B."/>
            <person name="Fabro G."/>
            <person name="Fronick C."/>
            <person name="Fuerstenberg S.I."/>
            <person name="Fulton L."/>
            <person name="Gaulin E."/>
            <person name="Govers F."/>
            <person name="Hughes L."/>
            <person name="Humphray S."/>
            <person name="Jiang R.H."/>
            <person name="Judelson H."/>
            <person name="Kamoun S."/>
            <person name="Kyung K."/>
            <person name="Meijer H."/>
            <person name="Minx P."/>
            <person name="Morris P."/>
            <person name="Nelson J."/>
            <person name="Phuntumart V."/>
            <person name="Qutob D."/>
            <person name="Rehmany A."/>
            <person name="Rougon-Cardoso A."/>
            <person name="Ryden P."/>
            <person name="Torto-Alalibo T."/>
            <person name="Studholme D."/>
            <person name="Wang Y."/>
            <person name="Win J."/>
            <person name="Wood J."/>
            <person name="Clifton S.W."/>
            <person name="Rogers J."/>
            <person name="Van den Ackerveken G."/>
            <person name="Jones J.D."/>
            <person name="McDowell J.M."/>
            <person name="Beynon J."/>
            <person name="Tyler B.M."/>
        </authorList>
    </citation>
    <scope>NUCLEOTIDE SEQUENCE [LARGE SCALE GENOMIC DNA]</scope>
    <source>
        <strain evidence="3">Emoy2</strain>
    </source>
</reference>
<dbReference type="eggNOG" id="KOG4102">
    <property type="taxonomic scope" value="Eukaryota"/>
</dbReference>
<feature type="region of interest" description="Disordered" evidence="1">
    <location>
        <begin position="1"/>
        <end position="23"/>
    </location>
</feature>
<dbReference type="AlphaFoldDB" id="M4B973"/>
<dbReference type="VEuPathDB" id="FungiDB:HpaG802832"/>
<dbReference type="Pfam" id="PF07491">
    <property type="entry name" value="PPI_Ypi1"/>
    <property type="match status" value="1"/>
</dbReference>
<feature type="compositionally biased region" description="Acidic residues" evidence="1">
    <location>
        <begin position="73"/>
        <end position="82"/>
    </location>
</feature>
<evidence type="ECO:0008006" key="4">
    <source>
        <dbReference type="Google" id="ProtNLM"/>
    </source>
</evidence>
<name>M4B973_HYAAE</name>
<evidence type="ECO:0000313" key="2">
    <source>
        <dbReference type="EnsemblProtists" id="HpaP802832"/>
    </source>
</evidence>
<keyword evidence="3" id="KW-1185">Reference proteome</keyword>
<dbReference type="GO" id="GO:0004865">
    <property type="term" value="F:protein serine/threonine phosphatase inhibitor activity"/>
    <property type="evidence" value="ECO:0007669"/>
    <property type="project" value="InterPro"/>
</dbReference>
<sequence>MNRVARDQVSTEVATTLPPSAEAARSYTIQLQPRPHVTFDDGVVDNEHLGRRRSKKCCVFHRKKDFGESSSESSDEDSDDADDPGRGTDGCRRQHDCKHTISRRTRPKKRLPSPSSSDDDKEEKARAPIKQEED</sequence>
<feature type="region of interest" description="Disordered" evidence="1">
    <location>
        <begin position="63"/>
        <end position="134"/>
    </location>
</feature>
<dbReference type="EMBL" id="JH598009">
    <property type="status" value="NOT_ANNOTATED_CDS"/>
    <property type="molecule type" value="Genomic_DNA"/>
</dbReference>
<feature type="compositionally biased region" description="Basic residues" evidence="1">
    <location>
        <begin position="100"/>
        <end position="111"/>
    </location>
</feature>
<dbReference type="Proteomes" id="UP000011713">
    <property type="component" value="Unassembled WGS sequence"/>
</dbReference>
<dbReference type="HOGENOM" id="CLU_098333_5_0_1"/>
<reference evidence="2" key="2">
    <citation type="submission" date="2015-06" db="UniProtKB">
        <authorList>
            <consortium name="EnsemblProtists"/>
        </authorList>
    </citation>
    <scope>IDENTIFICATION</scope>
    <source>
        <strain evidence="2">Emoy2</strain>
    </source>
</reference>
<accession>M4B973</accession>
<dbReference type="GO" id="GO:0008157">
    <property type="term" value="F:protein phosphatase 1 binding"/>
    <property type="evidence" value="ECO:0007669"/>
    <property type="project" value="TreeGrafter"/>
</dbReference>
<dbReference type="PANTHER" id="PTHR20835">
    <property type="entry name" value="E3 UBIQUITIN-PROTEIN LIGASE PPP1R11-RELATED"/>
    <property type="match status" value="1"/>
</dbReference>
<dbReference type="InterPro" id="IPR011107">
    <property type="entry name" value="PPI_Ypi1"/>
</dbReference>
<dbReference type="STRING" id="559515.M4B973"/>
<dbReference type="InParanoid" id="M4B973"/>
<organism evidence="2 3">
    <name type="scientific">Hyaloperonospora arabidopsidis (strain Emoy2)</name>
    <name type="common">Downy mildew agent</name>
    <name type="synonym">Peronospora arabidopsidis</name>
    <dbReference type="NCBI Taxonomy" id="559515"/>
    <lineage>
        <taxon>Eukaryota</taxon>
        <taxon>Sar</taxon>
        <taxon>Stramenopiles</taxon>
        <taxon>Oomycota</taxon>
        <taxon>Peronosporomycetes</taxon>
        <taxon>Peronosporales</taxon>
        <taxon>Peronosporaceae</taxon>
        <taxon>Hyaloperonospora</taxon>
    </lineage>
</organism>
<dbReference type="OMA" id="WENDVID"/>
<evidence type="ECO:0000313" key="3">
    <source>
        <dbReference type="Proteomes" id="UP000011713"/>
    </source>
</evidence>
<protein>
    <recommendedName>
        <fullName evidence="4">Type 1 phosphatases regulator</fullName>
    </recommendedName>
</protein>
<feature type="compositionally biased region" description="Basic and acidic residues" evidence="1">
    <location>
        <begin position="122"/>
        <end position="134"/>
    </location>
</feature>
<evidence type="ECO:0000256" key="1">
    <source>
        <dbReference type="SAM" id="MobiDB-lite"/>
    </source>
</evidence>